<proteinExistence type="inferred from homology"/>
<gene>
    <name evidence="5" type="ORF">NET02_08605</name>
</gene>
<dbReference type="InterPro" id="IPR023696">
    <property type="entry name" value="Ureohydrolase_dom_sf"/>
</dbReference>
<dbReference type="GO" id="GO:0046872">
    <property type="term" value="F:metal ion binding"/>
    <property type="evidence" value="ECO:0007669"/>
    <property type="project" value="UniProtKB-KW"/>
</dbReference>
<dbReference type="GO" id="GO:0008783">
    <property type="term" value="F:agmatinase activity"/>
    <property type="evidence" value="ECO:0007669"/>
    <property type="project" value="TreeGrafter"/>
</dbReference>
<keyword evidence="2" id="KW-0378">Hydrolase</keyword>
<dbReference type="Gene3D" id="3.40.800.10">
    <property type="entry name" value="Ureohydrolase domain"/>
    <property type="match status" value="1"/>
</dbReference>
<dbReference type="Proteomes" id="UP001165306">
    <property type="component" value="Unassembled WGS sequence"/>
</dbReference>
<evidence type="ECO:0000256" key="4">
    <source>
        <dbReference type="SAM" id="MobiDB-lite"/>
    </source>
</evidence>
<dbReference type="SUPFAM" id="SSF52768">
    <property type="entry name" value="Arginase/deacetylase"/>
    <property type="match status" value="1"/>
</dbReference>
<dbReference type="GO" id="GO:0033389">
    <property type="term" value="P:putrescine biosynthetic process from arginine, via agmatine"/>
    <property type="evidence" value="ECO:0007669"/>
    <property type="project" value="TreeGrafter"/>
</dbReference>
<dbReference type="Pfam" id="PF00491">
    <property type="entry name" value="Arginase"/>
    <property type="match status" value="1"/>
</dbReference>
<comment type="caution">
    <text evidence="5">The sequence shown here is derived from an EMBL/GenBank/DDBJ whole genome shotgun (WGS) entry which is preliminary data.</text>
</comment>
<evidence type="ECO:0000313" key="5">
    <source>
        <dbReference type="EMBL" id="MCM8749203.1"/>
    </source>
</evidence>
<organism evidence="5 6">
    <name type="scientific">Thermalbibacter longus</name>
    <dbReference type="NCBI Taxonomy" id="2951981"/>
    <lineage>
        <taxon>Bacteria</taxon>
        <taxon>Pseudomonadati</taxon>
        <taxon>Thermomicrobiota</taxon>
        <taxon>Thermomicrobia</taxon>
        <taxon>Thermomicrobiales</taxon>
        <taxon>Thermomicrobiaceae</taxon>
        <taxon>Thermalbibacter</taxon>
    </lineage>
</organism>
<dbReference type="PROSITE" id="PS51409">
    <property type="entry name" value="ARGINASE_2"/>
    <property type="match status" value="1"/>
</dbReference>
<evidence type="ECO:0000256" key="2">
    <source>
        <dbReference type="ARBA" id="ARBA00022801"/>
    </source>
</evidence>
<dbReference type="AlphaFoldDB" id="A0AA41WFL5"/>
<evidence type="ECO:0000313" key="6">
    <source>
        <dbReference type="Proteomes" id="UP001165306"/>
    </source>
</evidence>
<dbReference type="PANTHER" id="PTHR11358">
    <property type="entry name" value="ARGINASE/AGMATINASE"/>
    <property type="match status" value="1"/>
</dbReference>
<dbReference type="RefSeq" id="WP_284056985.1">
    <property type="nucleotide sequence ID" value="NZ_JAMSLR010000005.1"/>
</dbReference>
<comment type="similarity">
    <text evidence="3">Belongs to the arginase family.</text>
</comment>
<keyword evidence="6" id="KW-1185">Reference proteome</keyword>
<evidence type="ECO:0000256" key="3">
    <source>
        <dbReference type="PROSITE-ProRule" id="PRU00742"/>
    </source>
</evidence>
<accession>A0AA41WFL5</accession>
<dbReference type="InterPro" id="IPR006035">
    <property type="entry name" value="Ureohydrolase"/>
</dbReference>
<name>A0AA41WFL5_9BACT</name>
<feature type="compositionally biased region" description="Low complexity" evidence="4">
    <location>
        <begin position="20"/>
        <end position="31"/>
    </location>
</feature>
<evidence type="ECO:0000256" key="1">
    <source>
        <dbReference type="ARBA" id="ARBA00022723"/>
    </source>
</evidence>
<dbReference type="PANTHER" id="PTHR11358:SF26">
    <property type="entry name" value="GUANIDINO ACID HYDROLASE, MITOCHONDRIAL"/>
    <property type="match status" value="1"/>
</dbReference>
<sequence length="121" mass="12604">MHAPTGAFWSRPARCTSTAPRPRCSGSRRPSATTVTFDADGLDPAIAPGVNAPTPGGLTYYQAFDLLRGLAERGRIVGFDFAEVAPARDPAGITSLHAARLILNLIGALAHTGQIGHDRAG</sequence>
<reference evidence="5" key="1">
    <citation type="submission" date="2022-06" db="EMBL/GenBank/DDBJ databases">
        <title>CFH 74404 Thermomicrobiaceae sp.</title>
        <authorList>
            <person name="Ming H."/>
            <person name="Li W.-J."/>
            <person name="Zhao Z."/>
        </authorList>
    </citation>
    <scope>NUCLEOTIDE SEQUENCE</scope>
    <source>
        <strain evidence="5">CFH 74404</strain>
    </source>
</reference>
<dbReference type="PRINTS" id="PR00116">
    <property type="entry name" value="ARGINASE"/>
</dbReference>
<dbReference type="EMBL" id="JAMSLR010000005">
    <property type="protein sequence ID" value="MCM8749203.1"/>
    <property type="molecule type" value="Genomic_DNA"/>
</dbReference>
<feature type="region of interest" description="Disordered" evidence="4">
    <location>
        <begin position="1"/>
        <end position="32"/>
    </location>
</feature>
<keyword evidence="1" id="KW-0479">Metal-binding</keyword>
<protein>
    <submittedName>
        <fullName evidence="5">Arginase family protein</fullName>
    </submittedName>
</protein>